<reference evidence="2 3" key="1">
    <citation type="journal article" date="2019" name="Phytopathology">
        <title>A Novel Group of Rhizobium tumorigenes-Like Agrobacteria Associated with Crown Gall Disease of Rhododendron and Blueberry.</title>
        <authorList>
            <person name="Kuzmanovic N."/>
            <person name="Behrens P."/>
            <person name="Idczak E."/>
            <person name="Wagner S."/>
            <person name="Gotz M."/>
            <person name="Sproer C."/>
            <person name="Bunk B."/>
            <person name="Overmann J."/>
            <person name="Smalla K."/>
        </authorList>
    </citation>
    <scope>NUCLEOTIDE SEQUENCE [LARGE SCALE GENOMIC DNA]</scope>
    <source>
        <strain evidence="3">rho-6.2</strain>
    </source>
</reference>
<name>A0ABY8INP5_9HYPH</name>
<keyword evidence="3" id="KW-1185">Reference proteome</keyword>
<reference evidence="2 3" key="2">
    <citation type="journal article" date="2023" name="MicrobiologyOpen">
        <title>Genomics of the tumorigenes clade of the family Rhizobiaceae and description of Rhizobium rhododendri sp. nov.</title>
        <authorList>
            <person name="Kuzmanovic N."/>
            <person name="diCenzo G.C."/>
            <person name="Bunk B."/>
            <person name="Sproeer C."/>
            <person name="Fruehling A."/>
            <person name="Neumann-Schaal M."/>
            <person name="Overmann J."/>
            <person name="Smalla K."/>
        </authorList>
    </citation>
    <scope>NUCLEOTIDE SEQUENCE [LARGE SCALE GENOMIC DNA]</scope>
    <source>
        <strain evidence="3">rho-6.2</strain>
        <plasmid evidence="2 3">unnamed1</plasmid>
    </source>
</reference>
<dbReference type="RefSeq" id="WP_142832091.1">
    <property type="nucleotide sequence ID" value="NZ_CP117268.1"/>
</dbReference>
<geneLocation type="plasmid" evidence="2 3">
    <name>unnamed1</name>
</geneLocation>
<feature type="compositionally biased region" description="Low complexity" evidence="1">
    <location>
        <begin position="86"/>
        <end position="101"/>
    </location>
</feature>
<evidence type="ECO:0000313" key="2">
    <source>
        <dbReference type="EMBL" id="WFS25194.1"/>
    </source>
</evidence>
<dbReference type="Proteomes" id="UP000318939">
    <property type="component" value="Plasmid unnamed1"/>
</dbReference>
<sequence length="154" mass="15369">MSSKVRGLTGSSAAALDPMIALVKEANAPQKSAIGSGLARAVKSCQTATPDYVLLIQQKIAAANDADLTTAFVAGMDDVQTASLGTSSAGNSTASGITSSGVPGGSSGRASLGDTAIKTIATVFNPRQSSTFTVGSFARFARVATEQDPTSPVN</sequence>
<proteinExistence type="predicted"/>
<dbReference type="EMBL" id="CP117268">
    <property type="protein sequence ID" value="WFS25194.1"/>
    <property type="molecule type" value="Genomic_DNA"/>
</dbReference>
<accession>A0ABY8INP5</accession>
<keyword evidence="2" id="KW-0614">Plasmid</keyword>
<protein>
    <submittedName>
        <fullName evidence="2">Uncharacterized protein</fullName>
    </submittedName>
</protein>
<evidence type="ECO:0000256" key="1">
    <source>
        <dbReference type="SAM" id="MobiDB-lite"/>
    </source>
</evidence>
<feature type="region of interest" description="Disordered" evidence="1">
    <location>
        <begin position="86"/>
        <end position="108"/>
    </location>
</feature>
<organism evidence="2 3">
    <name type="scientific">Rhizobium rhododendri</name>
    <dbReference type="NCBI Taxonomy" id="2506430"/>
    <lineage>
        <taxon>Bacteria</taxon>
        <taxon>Pseudomonadati</taxon>
        <taxon>Pseudomonadota</taxon>
        <taxon>Alphaproteobacteria</taxon>
        <taxon>Hyphomicrobiales</taxon>
        <taxon>Rhizobiaceae</taxon>
        <taxon>Rhizobium/Agrobacterium group</taxon>
        <taxon>Rhizobium</taxon>
    </lineage>
</organism>
<evidence type="ECO:0000313" key="3">
    <source>
        <dbReference type="Proteomes" id="UP000318939"/>
    </source>
</evidence>
<gene>
    <name evidence="2" type="ORF">PR018_23295</name>
</gene>